<protein>
    <recommendedName>
        <fullName evidence="1">DUF1330 domain-containing protein</fullName>
    </recommendedName>
</protein>
<dbReference type="EMBL" id="BJYR01000001">
    <property type="protein sequence ID" value="GEN98272.1"/>
    <property type="molecule type" value="Genomic_DNA"/>
</dbReference>
<evidence type="ECO:0000313" key="2">
    <source>
        <dbReference type="EMBL" id="GEN98272.1"/>
    </source>
</evidence>
<dbReference type="SUPFAM" id="SSF54909">
    <property type="entry name" value="Dimeric alpha+beta barrel"/>
    <property type="match status" value="1"/>
</dbReference>
<comment type="caution">
    <text evidence="2">The sequence shown here is derived from an EMBL/GenBank/DDBJ whole genome shotgun (WGS) entry which is preliminary data.</text>
</comment>
<feature type="domain" description="DUF1330" evidence="1">
    <location>
        <begin position="55"/>
        <end position="133"/>
    </location>
</feature>
<accession>A0A512AF44</accession>
<dbReference type="InterPro" id="IPR010753">
    <property type="entry name" value="DUF1330"/>
</dbReference>
<evidence type="ECO:0000313" key="3">
    <source>
        <dbReference type="Proteomes" id="UP000321464"/>
    </source>
</evidence>
<evidence type="ECO:0000259" key="1">
    <source>
        <dbReference type="Pfam" id="PF07045"/>
    </source>
</evidence>
<keyword evidence="3" id="KW-1185">Reference proteome</keyword>
<dbReference type="RefSeq" id="WP_246134957.1">
    <property type="nucleotide sequence ID" value="NZ_BJYR01000001.1"/>
</dbReference>
<dbReference type="PANTHER" id="PTHR40257:SF1">
    <property type="entry name" value="DUF1330 DOMAIN-CONTAINING PROTEIN"/>
    <property type="match status" value="1"/>
</dbReference>
<dbReference type="AlphaFoldDB" id="A0A512AF44"/>
<dbReference type="PANTHER" id="PTHR40257">
    <property type="match status" value="1"/>
</dbReference>
<dbReference type="Proteomes" id="UP000321464">
    <property type="component" value="Unassembled WGS sequence"/>
</dbReference>
<reference evidence="2 3" key="1">
    <citation type="submission" date="2019-07" db="EMBL/GenBank/DDBJ databases">
        <title>Whole genome shotgun sequence of Novosphingobium sediminis NBRC 106119.</title>
        <authorList>
            <person name="Hosoyama A."/>
            <person name="Uohara A."/>
            <person name="Ohji S."/>
            <person name="Ichikawa N."/>
        </authorList>
    </citation>
    <scope>NUCLEOTIDE SEQUENCE [LARGE SCALE GENOMIC DNA]</scope>
    <source>
        <strain evidence="2 3">NBRC 106119</strain>
    </source>
</reference>
<dbReference type="Gene3D" id="3.30.70.100">
    <property type="match status" value="1"/>
</dbReference>
<organism evidence="2 3">
    <name type="scientific">Novosphingobium sediminis</name>
    <dbReference type="NCBI Taxonomy" id="707214"/>
    <lineage>
        <taxon>Bacteria</taxon>
        <taxon>Pseudomonadati</taxon>
        <taxon>Pseudomonadota</taxon>
        <taxon>Alphaproteobacteria</taxon>
        <taxon>Sphingomonadales</taxon>
        <taxon>Sphingomonadaceae</taxon>
        <taxon>Novosphingobium</taxon>
    </lineage>
</organism>
<gene>
    <name evidence="2" type="ORF">NSE01_01050</name>
</gene>
<proteinExistence type="predicted"/>
<name>A0A512AF44_9SPHN</name>
<dbReference type="Pfam" id="PF07045">
    <property type="entry name" value="DUF1330"/>
    <property type="match status" value="1"/>
</dbReference>
<dbReference type="InterPro" id="IPR011008">
    <property type="entry name" value="Dimeric_a/b-barrel"/>
</dbReference>
<sequence length="146" mass="16463">MAENVMDEAYIDPSRENFEKFKALPRDTPIHMLNLVRFREKAAYPEGHPLADKGLTGAEAYREYMRTIRPVLERSGGHIVWAGAFEAMVTGPAEWDWDETFVMAYPDAASFMGMVKDPDYAPVVVHRQAAVATSRLVRFAPKESLA</sequence>